<evidence type="ECO:0000256" key="1">
    <source>
        <dbReference type="SAM" id="Phobius"/>
    </source>
</evidence>
<name>A0A6G1I3F7_9PEZI</name>
<proteinExistence type="predicted"/>
<gene>
    <name evidence="2" type="ORF">EJ06DRAFT_505668</name>
</gene>
<dbReference type="Proteomes" id="UP000799640">
    <property type="component" value="Unassembled WGS sequence"/>
</dbReference>
<reference evidence="2" key="1">
    <citation type="journal article" date="2020" name="Stud. Mycol.">
        <title>101 Dothideomycetes genomes: a test case for predicting lifestyles and emergence of pathogens.</title>
        <authorList>
            <person name="Haridas S."/>
            <person name="Albert R."/>
            <person name="Binder M."/>
            <person name="Bloem J."/>
            <person name="Labutti K."/>
            <person name="Salamov A."/>
            <person name="Andreopoulos B."/>
            <person name="Baker S."/>
            <person name="Barry K."/>
            <person name="Bills G."/>
            <person name="Bluhm B."/>
            <person name="Cannon C."/>
            <person name="Castanera R."/>
            <person name="Culley D."/>
            <person name="Daum C."/>
            <person name="Ezra D."/>
            <person name="Gonzalez J."/>
            <person name="Henrissat B."/>
            <person name="Kuo A."/>
            <person name="Liang C."/>
            <person name="Lipzen A."/>
            <person name="Lutzoni F."/>
            <person name="Magnuson J."/>
            <person name="Mondo S."/>
            <person name="Nolan M."/>
            <person name="Ohm R."/>
            <person name="Pangilinan J."/>
            <person name="Park H.-J."/>
            <person name="Ramirez L."/>
            <person name="Alfaro M."/>
            <person name="Sun H."/>
            <person name="Tritt A."/>
            <person name="Yoshinaga Y."/>
            <person name="Zwiers L.-H."/>
            <person name="Turgeon B."/>
            <person name="Goodwin S."/>
            <person name="Spatafora J."/>
            <person name="Crous P."/>
            <person name="Grigoriev I."/>
        </authorList>
    </citation>
    <scope>NUCLEOTIDE SEQUENCE</scope>
    <source>
        <strain evidence="2">CBS 262.69</strain>
    </source>
</reference>
<organism evidence="2 3">
    <name type="scientific">Trichodelitschia bisporula</name>
    <dbReference type="NCBI Taxonomy" id="703511"/>
    <lineage>
        <taxon>Eukaryota</taxon>
        <taxon>Fungi</taxon>
        <taxon>Dikarya</taxon>
        <taxon>Ascomycota</taxon>
        <taxon>Pezizomycotina</taxon>
        <taxon>Dothideomycetes</taxon>
        <taxon>Dothideomycetes incertae sedis</taxon>
        <taxon>Phaeotrichales</taxon>
        <taxon>Phaeotrichaceae</taxon>
        <taxon>Trichodelitschia</taxon>
    </lineage>
</organism>
<dbReference type="AlphaFoldDB" id="A0A6G1I3F7"/>
<evidence type="ECO:0000313" key="3">
    <source>
        <dbReference type="Proteomes" id="UP000799640"/>
    </source>
</evidence>
<accession>A0A6G1I3F7</accession>
<evidence type="ECO:0000313" key="2">
    <source>
        <dbReference type="EMBL" id="KAF2402711.1"/>
    </source>
</evidence>
<keyword evidence="3" id="KW-1185">Reference proteome</keyword>
<keyword evidence="1" id="KW-0472">Membrane</keyword>
<sequence length="252" mass="27904">MVAGIRAWSCRANVLHRSSVRHTSSITPGARSKGPAVKNRLKEVGKFKAPPQTYEYPESLLIFNNGAFKSSLVATIKVATVCFFAGSCLFLAPRYVIAEEEANWKAGPAVLLGAVPMLVVSTLTAPYVATVRMQLPSHARLSRQALMRFCNNLPHKTPLEFATVRLSGMQKTTATTVGELHPLKPRIGRIANIVRVIPGIQDKTSLWAKMSVWVREPRNKFFVDGMEGIRRSRAPGVWELVMKEIKKRPVVS</sequence>
<feature type="transmembrane region" description="Helical" evidence="1">
    <location>
        <begin position="109"/>
        <end position="130"/>
    </location>
</feature>
<feature type="transmembrane region" description="Helical" evidence="1">
    <location>
        <begin position="78"/>
        <end position="97"/>
    </location>
</feature>
<keyword evidence="1" id="KW-0812">Transmembrane</keyword>
<dbReference type="OrthoDB" id="2386090at2759"/>
<protein>
    <submittedName>
        <fullName evidence="2">Uncharacterized protein</fullName>
    </submittedName>
</protein>
<keyword evidence="1" id="KW-1133">Transmembrane helix</keyword>
<dbReference type="EMBL" id="ML996690">
    <property type="protein sequence ID" value="KAF2402711.1"/>
    <property type="molecule type" value="Genomic_DNA"/>
</dbReference>